<protein>
    <submittedName>
        <fullName evidence="2">Uncharacterized protein</fullName>
    </submittedName>
</protein>
<gene>
    <name evidence="2" type="ORF">DPMN_053669</name>
</gene>
<sequence>MNNKWPHGGNVFQQTGTIFELVQDIIGTTLLEKFHEDPTINVASTVLTRQIFMTHNGRQTIDKSVSSGERERDQKTAPPPGSHVFPPIWTIFELNRHIRKTLMTKFHEDWTKNVTSSKSAPPPGGHVFSPIWTIFEILHDDWANIVNSRLHEDWASNVTSTVFTSFELSRGINGTNVLNKFHEDRTINVASGVFTRQMLTPHNARQTKGDHKSSP</sequence>
<organism evidence="2 3">
    <name type="scientific">Dreissena polymorpha</name>
    <name type="common">Zebra mussel</name>
    <name type="synonym">Mytilus polymorpha</name>
    <dbReference type="NCBI Taxonomy" id="45954"/>
    <lineage>
        <taxon>Eukaryota</taxon>
        <taxon>Metazoa</taxon>
        <taxon>Spiralia</taxon>
        <taxon>Lophotrochozoa</taxon>
        <taxon>Mollusca</taxon>
        <taxon>Bivalvia</taxon>
        <taxon>Autobranchia</taxon>
        <taxon>Heteroconchia</taxon>
        <taxon>Euheterodonta</taxon>
        <taxon>Imparidentia</taxon>
        <taxon>Neoheterodontei</taxon>
        <taxon>Myida</taxon>
        <taxon>Dreissenoidea</taxon>
        <taxon>Dreissenidae</taxon>
        <taxon>Dreissena</taxon>
    </lineage>
</organism>
<accession>A0A9D4CN31</accession>
<reference evidence="2" key="2">
    <citation type="submission" date="2020-11" db="EMBL/GenBank/DDBJ databases">
        <authorList>
            <person name="McCartney M.A."/>
            <person name="Auch B."/>
            <person name="Kono T."/>
            <person name="Mallez S."/>
            <person name="Becker A."/>
            <person name="Gohl D.M."/>
            <person name="Silverstein K.A.T."/>
            <person name="Koren S."/>
            <person name="Bechman K.B."/>
            <person name="Herman A."/>
            <person name="Abrahante J.E."/>
            <person name="Garbe J."/>
        </authorList>
    </citation>
    <scope>NUCLEOTIDE SEQUENCE</scope>
    <source>
        <strain evidence="2">Duluth1</strain>
        <tissue evidence="2">Whole animal</tissue>
    </source>
</reference>
<keyword evidence="3" id="KW-1185">Reference proteome</keyword>
<proteinExistence type="predicted"/>
<reference evidence="2" key="1">
    <citation type="journal article" date="2019" name="bioRxiv">
        <title>The Genome of the Zebra Mussel, Dreissena polymorpha: A Resource for Invasive Species Research.</title>
        <authorList>
            <person name="McCartney M.A."/>
            <person name="Auch B."/>
            <person name="Kono T."/>
            <person name="Mallez S."/>
            <person name="Zhang Y."/>
            <person name="Obille A."/>
            <person name="Becker A."/>
            <person name="Abrahante J.E."/>
            <person name="Garbe J."/>
            <person name="Badalamenti J.P."/>
            <person name="Herman A."/>
            <person name="Mangelson H."/>
            <person name="Liachko I."/>
            <person name="Sullivan S."/>
            <person name="Sone E.D."/>
            <person name="Koren S."/>
            <person name="Silverstein K.A.T."/>
            <person name="Beckman K.B."/>
            <person name="Gohl D.M."/>
        </authorList>
    </citation>
    <scope>NUCLEOTIDE SEQUENCE</scope>
    <source>
        <strain evidence="2">Duluth1</strain>
        <tissue evidence="2">Whole animal</tissue>
    </source>
</reference>
<feature type="region of interest" description="Disordered" evidence="1">
    <location>
        <begin position="58"/>
        <end position="84"/>
    </location>
</feature>
<dbReference type="Proteomes" id="UP000828390">
    <property type="component" value="Unassembled WGS sequence"/>
</dbReference>
<name>A0A9D4CN31_DREPO</name>
<comment type="caution">
    <text evidence="2">The sequence shown here is derived from an EMBL/GenBank/DDBJ whole genome shotgun (WGS) entry which is preliminary data.</text>
</comment>
<dbReference type="EMBL" id="JAIWYP010000012">
    <property type="protein sequence ID" value="KAH3727726.1"/>
    <property type="molecule type" value="Genomic_DNA"/>
</dbReference>
<feature type="compositionally biased region" description="Polar residues" evidence="1">
    <location>
        <begin position="58"/>
        <end position="67"/>
    </location>
</feature>
<evidence type="ECO:0000313" key="3">
    <source>
        <dbReference type="Proteomes" id="UP000828390"/>
    </source>
</evidence>
<evidence type="ECO:0000256" key="1">
    <source>
        <dbReference type="SAM" id="MobiDB-lite"/>
    </source>
</evidence>
<evidence type="ECO:0000313" key="2">
    <source>
        <dbReference type="EMBL" id="KAH3727726.1"/>
    </source>
</evidence>
<dbReference type="AlphaFoldDB" id="A0A9D4CN31"/>